<dbReference type="OrthoDB" id="2113341at2759"/>
<dbReference type="SUPFAM" id="SSF48113">
    <property type="entry name" value="Heme-dependent peroxidases"/>
    <property type="match status" value="1"/>
</dbReference>
<evidence type="ECO:0000256" key="7">
    <source>
        <dbReference type="ARBA" id="ARBA00022723"/>
    </source>
</evidence>
<comment type="cofactor">
    <cofactor evidence="2">
        <name>Ca(2+)</name>
        <dbReference type="ChEBI" id="CHEBI:29108"/>
    </cofactor>
</comment>
<evidence type="ECO:0000256" key="11">
    <source>
        <dbReference type="SAM" id="MobiDB-lite"/>
    </source>
</evidence>
<evidence type="ECO:0000313" key="14">
    <source>
        <dbReference type="Proteomes" id="UP001141552"/>
    </source>
</evidence>
<organism evidence="13 14">
    <name type="scientific">Turnera subulata</name>
    <dbReference type="NCBI Taxonomy" id="218843"/>
    <lineage>
        <taxon>Eukaryota</taxon>
        <taxon>Viridiplantae</taxon>
        <taxon>Streptophyta</taxon>
        <taxon>Embryophyta</taxon>
        <taxon>Tracheophyta</taxon>
        <taxon>Spermatophyta</taxon>
        <taxon>Magnoliopsida</taxon>
        <taxon>eudicotyledons</taxon>
        <taxon>Gunneridae</taxon>
        <taxon>Pentapetalae</taxon>
        <taxon>rosids</taxon>
        <taxon>fabids</taxon>
        <taxon>Malpighiales</taxon>
        <taxon>Passifloraceae</taxon>
        <taxon>Turnera</taxon>
    </lineage>
</organism>
<dbReference type="InterPro" id="IPR002016">
    <property type="entry name" value="Haem_peroxidase"/>
</dbReference>
<evidence type="ECO:0000256" key="2">
    <source>
        <dbReference type="ARBA" id="ARBA00001913"/>
    </source>
</evidence>
<dbReference type="GO" id="GO:0006979">
    <property type="term" value="P:response to oxidative stress"/>
    <property type="evidence" value="ECO:0007669"/>
    <property type="project" value="InterPro"/>
</dbReference>
<evidence type="ECO:0000256" key="6">
    <source>
        <dbReference type="ARBA" id="ARBA00022617"/>
    </source>
</evidence>
<feature type="compositionally biased region" description="Basic and acidic residues" evidence="11">
    <location>
        <begin position="1"/>
        <end position="18"/>
    </location>
</feature>
<dbReference type="Proteomes" id="UP001141552">
    <property type="component" value="Unassembled WGS sequence"/>
</dbReference>
<feature type="domain" description="Plant heme peroxidase family profile" evidence="12">
    <location>
        <begin position="46"/>
        <end position="123"/>
    </location>
</feature>
<dbReference type="InterPro" id="IPR000823">
    <property type="entry name" value="Peroxidase_pln"/>
</dbReference>
<evidence type="ECO:0000313" key="13">
    <source>
        <dbReference type="EMBL" id="KAJ4843335.1"/>
    </source>
</evidence>
<sequence length="152" mass="16605">MADRKETKHETARNEETPRPALSLRNPKIEAEGKHNHIPAFLQRLKAGPPNLTLKGFDKIESIKDELEKVCPGVVSCADVLALATRDGILLEALSDIPSPNHNISQILSLFQRRGFNERDTGRIMWVESAVTSSGIALATSVAQAIQTALSL</sequence>
<keyword evidence="14" id="KW-1185">Reference proteome</keyword>
<dbReference type="Pfam" id="PF00141">
    <property type="entry name" value="peroxidase"/>
    <property type="match status" value="1"/>
</dbReference>
<evidence type="ECO:0000259" key="12">
    <source>
        <dbReference type="PROSITE" id="PS50873"/>
    </source>
</evidence>
<accession>A0A9Q0G6H7</accession>
<evidence type="ECO:0000256" key="10">
    <source>
        <dbReference type="RuleBase" id="RU004241"/>
    </source>
</evidence>
<evidence type="ECO:0000256" key="8">
    <source>
        <dbReference type="ARBA" id="ARBA00023002"/>
    </source>
</evidence>
<feature type="region of interest" description="Disordered" evidence="11">
    <location>
        <begin position="1"/>
        <end position="26"/>
    </location>
</feature>
<dbReference type="EC" id="1.11.1.7" evidence="4"/>
<dbReference type="GO" id="GO:0020037">
    <property type="term" value="F:heme binding"/>
    <property type="evidence" value="ECO:0007669"/>
    <property type="project" value="InterPro"/>
</dbReference>
<dbReference type="EMBL" id="JAKUCV010002262">
    <property type="protein sequence ID" value="KAJ4843335.1"/>
    <property type="molecule type" value="Genomic_DNA"/>
</dbReference>
<evidence type="ECO:0000256" key="9">
    <source>
        <dbReference type="ARBA" id="ARBA00023004"/>
    </source>
</evidence>
<keyword evidence="8" id="KW-0560">Oxidoreductase</keyword>
<comment type="catalytic activity">
    <reaction evidence="1">
        <text>2 a phenolic donor + H2O2 = 2 a phenolic radical donor + 2 H2O</text>
        <dbReference type="Rhea" id="RHEA:56136"/>
        <dbReference type="ChEBI" id="CHEBI:15377"/>
        <dbReference type="ChEBI" id="CHEBI:16240"/>
        <dbReference type="ChEBI" id="CHEBI:139520"/>
        <dbReference type="ChEBI" id="CHEBI:139521"/>
        <dbReference type="EC" id="1.11.1.7"/>
    </reaction>
</comment>
<evidence type="ECO:0000256" key="3">
    <source>
        <dbReference type="ARBA" id="ARBA00001970"/>
    </source>
</evidence>
<dbReference type="GO" id="GO:0140825">
    <property type="term" value="F:lactoperoxidase activity"/>
    <property type="evidence" value="ECO:0007669"/>
    <property type="project" value="UniProtKB-EC"/>
</dbReference>
<proteinExistence type="inferred from homology"/>
<dbReference type="InterPro" id="IPR010255">
    <property type="entry name" value="Haem_peroxidase_sf"/>
</dbReference>
<gene>
    <name evidence="13" type="ORF">Tsubulata_026708</name>
</gene>
<keyword evidence="9" id="KW-0408">Iron</keyword>
<evidence type="ECO:0000256" key="4">
    <source>
        <dbReference type="ARBA" id="ARBA00012313"/>
    </source>
</evidence>
<dbReference type="AlphaFoldDB" id="A0A9Q0G6H7"/>
<dbReference type="PROSITE" id="PS50873">
    <property type="entry name" value="PEROXIDASE_4"/>
    <property type="match status" value="1"/>
</dbReference>
<comment type="similarity">
    <text evidence="10">Belongs to the peroxidase family.</text>
</comment>
<evidence type="ECO:0000256" key="1">
    <source>
        <dbReference type="ARBA" id="ARBA00000189"/>
    </source>
</evidence>
<keyword evidence="5" id="KW-0575">Peroxidase</keyword>
<reference evidence="13" key="2">
    <citation type="journal article" date="2023" name="Plants (Basel)">
        <title>Annotation of the Turnera subulata (Passifloraceae) Draft Genome Reveals the S-Locus Evolved after the Divergence of Turneroideae from Passifloroideae in a Stepwise Manner.</title>
        <authorList>
            <person name="Henning P.M."/>
            <person name="Roalson E.H."/>
            <person name="Mir W."/>
            <person name="McCubbin A.G."/>
            <person name="Shore J.S."/>
        </authorList>
    </citation>
    <scope>NUCLEOTIDE SEQUENCE</scope>
    <source>
        <strain evidence="13">F60SS</strain>
    </source>
</reference>
<dbReference type="Gene3D" id="1.10.520.10">
    <property type="match status" value="1"/>
</dbReference>
<dbReference type="PRINTS" id="PR00461">
    <property type="entry name" value="PLPEROXIDASE"/>
</dbReference>
<keyword evidence="7" id="KW-0479">Metal-binding</keyword>
<comment type="caution">
    <text evidence="13">The sequence shown here is derived from an EMBL/GenBank/DDBJ whole genome shotgun (WGS) entry which is preliminary data.</text>
</comment>
<reference evidence="13" key="1">
    <citation type="submission" date="2022-02" db="EMBL/GenBank/DDBJ databases">
        <authorList>
            <person name="Henning P.M."/>
            <person name="McCubbin A.G."/>
            <person name="Shore J.S."/>
        </authorList>
    </citation>
    <scope>NUCLEOTIDE SEQUENCE</scope>
    <source>
        <strain evidence="13">F60SS</strain>
        <tissue evidence="13">Leaves</tissue>
    </source>
</reference>
<comment type="cofactor">
    <cofactor evidence="3">
        <name>heme b</name>
        <dbReference type="ChEBI" id="CHEBI:60344"/>
    </cofactor>
</comment>
<dbReference type="GO" id="GO:0046872">
    <property type="term" value="F:metal ion binding"/>
    <property type="evidence" value="ECO:0007669"/>
    <property type="project" value="UniProtKB-KW"/>
</dbReference>
<name>A0A9Q0G6H7_9ROSI</name>
<dbReference type="PANTHER" id="PTHR31235">
    <property type="entry name" value="PEROXIDASE 25-RELATED"/>
    <property type="match status" value="1"/>
</dbReference>
<protein>
    <recommendedName>
        <fullName evidence="4">peroxidase</fullName>
        <ecNumber evidence="4">1.11.1.7</ecNumber>
    </recommendedName>
</protein>
<keyword evidence="6" id="KW-0349">Heme</keyword>
<evidence type="ECO:0000256" key="5">
    <source>
        <dbReference type="ARBA" id="ARBA00022559"/>
    </source>
</evidence>